<dbReference type="PIRSF" id="PIRSF005096">
    <property type="entry name" value="GALM"/>
    <property type="match status" value="1"/>
</dbReference>
<dbReference type="Gene3D" id="2.70.98.10">
    <property type="match status" value="1"/>
</dbReference>
<evidence type="ECO:0000256" key="12">
    <source>
        <dbReference type="PIRNR" id="PIRNR005096"/>
    </source>
</evidence>
<dbReference type="EC" id="5.1.3.3" evidence="6 12"/>
<comment type="catalytic activity">
    <reaction evidence="1 12">
        <text>alpha-D-glucose = beta-D-glucose</text>
        <dbReference type="Rhea" id="RHEA:10264"/>
        <dbReference type="ChEBI" id="CHEBI:15903"/>
        <dbReference type="ChEBI" id="CHEBI:17925"/>
        <dbReference type="EC" id="5.1.3.3"/>
    </reaction>
</comment>
<evidence type="ECO:0000256" key="7">
    <source>
        <dbReference type="ARBA" id="ARBA00014165"/>
    </source>
</evidence>
<feature type="active site" description="Proton donor" evidence="13">
    <location>
        <position position="196"/>
    </location>
</feature>
<organism evidence="16 17">
    <name type="scientific">Steroidobacter agaridevorans</name>
    <dbReference type="NCBI Taxonomy" id="2695856"/>
    <lineage>
        <taxon>Bacteria</taxon>
        <taxon>Pseudomonadati</taxon>
        <taxon>Pseudomonadota</taxon>
        <taxon>Gammaproteobacteria</taxon>
        <taxon>Steroidobacterales</taxon>
        <taxon>Steroidobacteraceae</taxon>
        <taxon>Steroidobacter</taxon>
    </lineage>
</organism>
<protein>
    <recommendedName>
        <fullName evidence="7 12">Aldose 1-epimerase</fullName>
        <ecNumber evidence="6 12">5.1.3.3</ecNumber>
    </recommendedName>
</protein>
<dbReference type="FunFam" id="2.70.98.10:FF:000003">
    <property type="entry name" value="Aldose 1-epimerase"/>
    <property type="match status" value="1"/>
</dbReference>
<keyword evidence="9" id="KW-0597">Phosphoprotein</keyword>
<evidence type="ECO:0000256" key="4">
    <source>
        <dbReference type="ARBA" id="ARBA00006206"/>
    </source>
</evidence>
<dbReference type="InterPro" id="IPR015443">
    <property type="entry name" value="Aldose_1-epimerase"/>
</dbReference>
<evidence type="ECO:0000256" key="15">
    <source>
        <dbReference type="PIRSR" id="PIRSR005096-3"/>
    </source>
</evidence>
<dbReference type="InterPro" id="IPR011013">
    <property type="entry name" value="Gal_mutarotase_sf_dom"/>
</dbReference>
<comment type="subunit">
    <text evidence="5">Monomer.</text>
</comment>
<evidence type="ECO:0000256" key="1">
    <source>
        <dbReference type="ARBA" id="ARBA00001614"/>
    </source>
</evidence>
<evidence type="ECO:0000256" key="14">
    <source>
        <dbReference type="PIRSR" id="PIRSR005096-2"/>
    </source>
</evidence>
<accession>A0A829YD26</accession>
<keyword evidence="10 12" id="KW-0413">Isomerase</keyword>
<evidence type="ECO:0000256" key="9">
    <source>
        <dbReference type="ARBA" id="ARBA00022553"/>
    </source>
</evidence>
<comment type="caution">
    <text evidence="16">The sequence shown here is derived from an EMBL/GenBank/DDBJ whole genome shotgun (WGS) entry which is preliminary data.</text>
</comment>
<evidence type="ECO:0000256" key="11">
    <source>
        <dbReference type="ARBA" id="ARBA00023277"/>
    </source>
</evidence>
<dbReference type="Pfam" id="PF01263">
    <property type="entry name" value="Aldose_epim"/>
    <property type="match status" value="1"/>
</dbReference>
<dbReference type="SUPFAM" id="SSF74650">
    <property type="entry name" value="Galactose mutarotase-like"/>
    <property type="match status" value="1"/>
</dbReference>
<dbReference type="GO" id="GO:0005737">
    <property type="term" value="C:cytoplasm"/>
    <property type="evidence" value="ECO:0007669"/>
    <property type="project" value="UniProtKB-SubCell"/>
</dbReference>
<evidence type="ECO:0000256" key="10">
    <source>
        <dbReference type="ARBA" id="ARBA00023235"/>
    </source>
</evidence>
<dbReference type="PROSITE" id="PS00545">
    <property type="entry name" value="ALDOSE_1_EPIMERASE"/>
    <property type="match status" value="1"/>
</dbReference>
<feature type="binding site" evidence="14">
    <location>
        <position position="270"/>
    </location>
    <ligand>
        <name>beta-D-galactose</name>
        <dbReference type="ChEBI" id="CHEBI:27667"/>
    </ligand>
</feature>
<dbReference type="GO" id="GO:0033499">
    <property type="term" value="P:galactose catabolic process via UDP-galactose, Leloir pathway"/>
    <property type="evidence" value="ECO:0007669"/>
    <property type="project" value="TreeGrafter"/>
</dbReference>
<dbReference type="Proteomes" id="UP000445000">
    <property type="component" value="Unassembled WGS sequence"/>
</dbReference>
<evidence type="ECO:0000256" key="8">
    <source>
        <dbReference type="ARBA" id="ARBA00022490"/>
    </source>
</evidence>
<evidence type="ECO:0000256" key="6">
    <source>
        <dbReference type="ARBA" id="ARBA00013185"/>
    </source>
</evidence>
<keyword evidence="17" id="KW-1185">Reference proteome</keyword>
<evidence type="ECO:0000313" key="17">
    <source>
        <dbReference type="Proteomes" id="UP000445000"/>
    </source>
</evidence>
<dbReference type="EMBL" id="BLJN01000003">
    <property type="protein sequence ID" value="GFE81145.1"/>
    <property type="molecule type" value="Genomic_DNA"/>
</dbReference>
<evidence type="ECO:0000313" key="16">
    <source>
        <dbReference type="EMBL" id="GFE81145.1"/>
    </source>
</evidence>
<dbReference type="AlphaFoldDB" id="A0A829YD26"/>
<dbReference type="GO" id="GO:0030246">
    <property type="term" value="F:carbohydrate binding"/>
    <property type="evidence" value="ECO:0007669"/>
    <property type="project" value="InterPro"/>
</dbReference>
<dbReference type="CDD" id="cd09019">
    <property type="entry name" value="galactose_mutarotase_like"/>
    <property type="match status" value="1"/>
</dbReference>
<proteinExistence type="inferred from homology"/>
<evidence type="ECO:0000256" key="13">
    <source>
        <dbReference type="PIRSR" id="PIRSR005096-1"/>
    </source>
</evidence>
<dbReference type="GO" id="GO:0006006">
    <property type="term" value="P:glucose metabolic process"/>
    <property type="evidence" value="ECO:0007669"/>
    <property type="project" value="TreeGrafter"/>
</dbReference>
<evidence type="ECO:0000256" key="2">
    <source>
        <dbReference type="ARBA" id="ARBA00004496"/>
    </source>
</evidence>
<dbReference type="PANTHER" id="PTHR10091">
    <property type="entry name" value="ALDOSE-1-EPIMERASE"/>
    <property type="match status" value="1"/>
</dbReference>
<dbReference type="InterPro" id="IPR008183">
    <property type="entry name" value="Aldose_1/G6P_1-epimerase"/>
</dbReference>
<name>A0A829YD26_9GAMM</name>
<feature type="active site" description="Proton acceptor" evidence="13">
    <location>
        <position position="335"/>
    </location>
</feature>
<dbReference type="InterPro" id="IPR018052">
    <property type="entry name" value="Ald1_epimerase_CS"/>
</dbReference>
<comment type="subcellular location">
    <subcellularLocation>
        <location evidence="2">Cytoplasm</location>
    </subcellularLocation>
</comment>
<reference evidence="17" key="1">
    <citation type="submission" date="2020-01" db="EMBL/GenBank/DDBJ databases">
        <title>'Steroidobacter agaridevorans' sp. nov., agar-degrading bacteria isolated from rhizosphere soils.</title>
        <authorList>
            <person name="Ikenaga M."/>
            <person name="Kataoka M."/>
            <person name="Murouchi A."/>
            <person name="Katsuragi S."/>
            <person name="Sakai M."/>
        </authorList>
    </citation>
    <scope>NUCLEOTIDE SEQUENCE [LARGE SCALE GENOMIC DNA]</scope>
    <source>
        <strain evidence="17">YU21-B</strain>
    </source>
</reference>
<feature type="binding site" evidence="15">
    <location>
        <begin position="196"/>
        <end position="198"/>
    </location>
    <ligand>
        <name>beta-D-galactose</name>
        <dbReference type="ChEBI" id="CHEBI:27667"/>
    </ligand>
</feature>
<dbReference type="NCBIfam" id="NF008277">
    <property type="entry name" value="PRK11055.1"/>
    <property type="match status" value="1"/>
</dbReference>
<dbReference type="InterPro" id="IPR047215">
    <property type="entry name" value="Galactose_mutarotase-like"/>
</dbReference>
<evidence type="ECO:0000256" key="3">
    <source>
        <dbReference type="ARBA" id="ARBA00005028"/>
    </source>
</evidence>
<feature type="binding site" evidence="15">
    <location>
        <begin position="96"/>
        <end position="97"/>
    </location>
    <ligand>
        <name>beta-D-galactose</name>
        <dbReference type="ChEBI" id="CHEBI:27667"/>
    </ligand>
</feature>
<dbReference type="PANTHER" id="PTHR10091:SF0">
    <property type="entry name" value="GALACTOSE MUTAROTASE"/>
    <property type="match status" value="1"/>
</dbReference>
<comment type="pathway">
    <text evidence="3 12">Carbohydrate metabolism; hexose metabolism.</text>
</comment>
<sequence length="371" mass="39998">MGVLVVNSLGASVAGAVEARRGEFGTLADGRKVESVELANAKGMSVRILALGGVIQELKAPDRNGKSADVVLGYATAQQYVDQPQYFGATVGRYANRIAAGKFSLDGKQYQLETNDGPNHLHGGKRGFDKVLWKIESVSAGSPAKAVLTYASADGEGGYPGKLQVTATYTLNDKNELSIEYRATTDKPTIVNITNHSYFNLAGEAAPTDVFGHRLTLFASKYTPVNATLIPTGERRAVAGTAFDFTKPHTIGERVRDGRDEQLRIGRGYDHNYIVDGEAGKLRPAARVEEPTSGRVLELLQDAPGVQFYSGNFLDATSTGKSQRVYRQGDGFCLEPQVFPDSPNRSDFPNARLNPGQTYVNTMVLRFSAAP</sequence>
<keyword evidence="11 12" id="KW-0119">Carbohydrate metabolism</keyword>
<dbReference type="InterPro" id="IPR014718">
    <property type="entry name" value="GH-type_carb-bd"/>
</dbReference>
<dbReference type="GO" id="GO:0004034">
    <property type="term" value="F:aldose 1-epimerase activity"/>
    <property type="evidence" value="ECO:0007669"/>
    <property type="project" value="UniProtKB-EC"/>
</dbReference>
<keyword evidence="8" id="KW-0963">Cytoplasm</keyword>
<comment type="similarity">
    <text evidence="4 12">Belongs to the aldose epimerase family.</text>
</comment>
<gene>
    <name evidence="16" type="ORF">GCM10011487_31450</name>
</gene>
<evidence type="ECO:0000256" key="5">
    <source>
        <dbReference type="ARBA" id="ARBA00011245"/>
    </source>
</evidence>
<dbReference type="UniPathway" id="UPA00242"/>